<dbReference type="EMBL" id="JAPFFF010000031">
    <property type="protein sequence ID" value="KAK8845077.1"/>
    <property type="molecule type" value="Genomic_DNA"/>
</dbReference>
<feature type="transmembrane region" description="Helical" evidence="5">
    <location>
        <begin position="137"/>
        <end position="156"/>
    </location>
</feature>
<feature type="transmembrane region" description="Helical" evidence="5">
    <location>
        <begin position="248"/>
        <end position="270"/>
    </location>
</feature>
<feature type="transmembrane region" description="Helical" evidence="5">
    <location>
        <begin position="162"/>
        <end position="183"/>
    </location>
</feature>
<evidence type="ECO:0000256" key="3">
    <source>
        <dbReference type="ARBA" id="ARBA00022989"/>
    </source>
</evidence>
<feature type="transmembrane region" description="Helical" evidence="5">
    <location>
        <begin position="277"/>
        <end position="298"/>
    </location>
</feature>
<dbReference type="SUPFAM" id="SSF103473">
    <property type="entry name" value="MFS general substrate transporter"/>
    <property type="match status" value="1"/>
</dbReference>
<dbReference type="InterPro" id="IPR036259">
    <property type="entry name" value="MFS_trans_sf"/>
</dbReference>
<keyword evidence="9" id="KW-1185">Reference proteome</keyword>
<keyword evidence="3 5" id="KW-1133">Transmembrane helix</keyword>
<gene>
    <name evidence="8" type="ORF">M9Y10_021255</name>
    <name evidence="7" type="ORF">M9Y10_036952</name>
</gene>
<feature type="transmembrane region" description="Helical" evidence="5">
    <location>
        <begin position="50"/>
        <end position="70"/>
    </location>
</feature>
<dbReference type="EMBL" id="JAPFFF010000547">
    <property type="protein sequence ID" value="KAK8834033.1"/>
    <property type="molecule type" value="Genomic_DNA"/>
</dbReference>
<feature type="transmembrane region" description="Helical" evidence="5">
    <location>
        <begin position="213"/>
        <end position="236"/>
    </location>
</feature>
<evidence type="ECO:0000256" key="4">
    <source>
        <dbReference type="ARBA" id="ARBA00023136"/>
    </source>
</evidence>
<accession>A0ABR2GKD7</accession>
<evidence type="ECO:0000259" key="6">
    <source>
        <dbReference type="PROSITE" id="PS50850"/>
    </source>
</evidence>
<evidence type="ECO:0000313" key="7">
    <source>
        <dbReference type="EMBL" id="KAK8834033.1"/>
    </source>
</evidence>
<name>A0ABR2GKD7_9EUKA</name>
<sequence length="407" mass="44791">MGICSKEIIYALVLVLGSMTFGYVISYPALALLDIEAKWGIDSKSTQATFYNSITALIAILGTFVCAFLLRYFGRRPTTSIIACFGTFSWGLLLTVRKEYFWFGIVCRGFLGLTIGAFSSIIPMYIVELAPPESSGFFGSLNQLGIAFGIVIVYLVGNWCDFRWTAVVGMCFTILLSILVWFIPESPAVTSGNNETNETPKGNIRQMKYAKPLFVCVMLMVFQQFCGINAILTNLADLFQTAGVNIEAGIASAISSLAQVVSVFIGALLVDKLGRRMCWTLSFGLIVVSLSLYCASLKVNMGSIMPILIVFLYLLAFGLGAGAIPWFIVAEMFDSSVRHIAQSIVSASNWTLAFIVMTIFPYMREGLTDFWCFVIFDIISAISVVFGMVYITNQQPVADQPLLYTEQ</sequence>
<feature type="transmembrane region" description="Helical" evidence="5">
    <location>
        <begin position="304"/>
        <end position="328"/>
    </location>
</feature>
<proteinExistence type="predicted"/>
<dbReference type="PANTHER" id="PTHR48021:SF1">
    <property type="entry name" value="GH07001P-RELATED"/>
    <property type="match status" value="1"/>
</dbReference>
<feature type="domain" description="Major facilitator superfamily (MFS) profile" evidence="6">
    <location>
        <begin position="10"/>
        <end position="395"/>
    </location>
</feature>
<feature type="transmembrane region" description="Helical" evidence="5">
    <location>
        <begin position="340"/>
        <end position="362"/>
    </location>
</feature>
<feature type="transmembrane region" description="Helical" evidence="5">
    <location>
        <begin position="100"/>
        <end position="125"/>
    </location>
</feature>
<feature type="transmembrane region" description="Helical" evidence="5">
    <location>
        <begin position="9"/>
        <end position="30"/>
    </location>
</feature>
<dbReference type="Gene3D" id="1.20.1250.20">
    <property type="entry name" value="MFS general substrate transporter like domains"/>
    <property type="match status" value="2"/>
</dbReference>
<dbReference type="PANTHER" id="PTHR48021">
    <property type="match status" value="1"/>
</dbReference>
<comment type="caution">
    <text evidence="7">The sequence shown here is derived from an EMBL/GenBank/DDBJ whole genome shotgun (WGS) entry which is preliminary data.</text>
</comment>
<dbReference type="PROSITE" id="PS00216">
    <property type="entry name" value="SUGAR_TRANSPORT_1"/>
    <property type="match status" value="1"/>
</dbReference>
<dbReference type="PRINTS" id="PR00171">
    <property type="entry name" value="SUGRTRNSPORT"/>
</dbReference>
<reference evidence="7 9" key="1">
    <citation type="submission" date="2024-04" db="EMBL/GenBank/DDBJ databases">
        <title>Tritrichomonas musculus Genome.</title>
        <authorList>
            <person name="Alves-Ferreira E."/>
            <person name="Grigg M."/>
            <person name="Lorenzi H."/>
            <person name="Galac M."/>
        </authorList>
    </citation>
    <scope>NUCLEOTIDE SEQUENCE [LARGE SCALE GENOMIC DNA]</scope>
    <source>
        <strain evidence="7 9">EAF2021</strain>
    </source>
</reference>
<organism evidence="7 9">
    <name type="scientific">Tritrichomonas musculus</name>
    <dbReference type="NCBI Taxonomy" id="1915356"/>
    <lineage>
        <taxon>Eukaryota</taxon>
        <taxon>Metamonada</taxon>
        <taxon>Parabasalia</taxon>
        <taxon>Tritrichomonadida</taxon>
        <taxon>Tritrichomonadidae</taxon>
        <taxon>Tritrichomonas</taxon>
    </lineage>
</organism>
<evidence type="ECO:0000313" key="8">
    <source>
        <dbReference type="EMBL" id="KAK8845077.1"/>
    </source>
</evidence>
<protein>
    <submittedName>
        <fullName evidence="7">Glucose import</fullName>
    </submittedName>
</protein>
<dbReference type="Proteomes" id="UP001470230">
    <property type="component" value="Unassembled WGS sequence"/>
</dbReference>
<evidence type="ECO:0000256" key="2">
    <source>
        <dbReference type="ARBA" id="ARBA00022692"/>
    </source>
</evidence>
<dbReference type="InterPro" id="IPR050549">
    <property type="entry name" value="MFS_Trehalose_Transporter"/>
</dbReference>
<dbReference type="InterPro" id="IPR020846">
    <property type="entry name" value="MFS_dom"/>
</dbReference>
<evidence type="ECO:0000313" key="9">
    <source>
        <dbReference type="Proteomes" id="UP001470230"/>
    </source>
</evidence>
<dbReference type="InterPro" id="IPR005828">
    <property type="entry name" value="MFS_sugar_transport-like"/>
</dbReference>
<dbReference type="InterPro" id="IPR003663">
    <property type="entry name" value="Sugar/inositol_transpt"/>
</dbReference>
<comment type="subcellular location">
    <subcellularLocation>
        <location evidence="1">Membrane</location>
        <topology evidence="1">Multi-pass membrane protein</topology>
    </subcellularLocation>
</comment>
<dbReference type="InterPro" id="IPR005829">
    <property type="entry name" value="Sugar_transporter_CS"/>
</dbReference>
<evidence type="ECO:0000256" key="5">
    <source>
        <dbReference type="SAM" id="Phobius"/>
    </source>
</evidence>
<evidence type="ECO:0000256" key="1">
    <source>
        <dbReference type="ARBA" id="ARBA00004141"/>
    </source>
</evidence>
<dbReference type="Pfam" id="PF00083">
    <property type="entry name" value="Sugar_tr"/>
    <property type="match status" value="2"/>
</dbReference>
<feature type="transmembrane region" description="Helical" evidence="5">
    <location>
        <begin position="368"/>
        <end position="391"/>
    </location>
</feature>
<keyword evidence="2 5" id="KW-0812">Transmembrane</keyword>
<dbReference type="PROSITE" id="PS50850">
    <property type="entry name" value="MFS"/>
    <property type="match status" value="1"/>
</dbReference>
<keyword evidence="4 5" id="KW-0472">Membrane</keyword>